<dbReference type="AlphaFoldDB" id="A0A1L8EZ19"/>
<sequence length="294" mass="33434">MLSEFDLIFAIILVISWICGTVLNSSIVAVYLSTWKKGLNLGACDQIILTMGCTNLLMQWLLTLHLMFVSYQIYSLLANKLIYGVVSFVLQFSVCLSFWLTAWLTGYYCVRLVNFSNRFFIQLKRGISSVVVYCLLGTVFISFVINLPVIWTTYIITEQNLTTTIMFDNNAAVISLYATFICFLPTIITSFGIGLSLLSLLTHVHKMKQNSSQFWNPQLKCHVKACRTMLLLLTVNLIYFLAIYIAFELREKTGNIGQHVIWYIMLSNPSLKAIILLFGNSQLANAWSKVLFSQ</sequence>
<dbReference type="GO" id="GO:0004930">
    <property type="term" value="F:G protein-coupled receptor activity"/>
    <property type="evidence" value="ECO:0007669"/>
    <property type="project" value="UniProtKB-KW"/>
</dbReference>
<keyword evidence="5 12" id="KW-0812">Transmembrane</keyword>
<evidence type="ECO:0000313" key="14">
    <source>
        <dbReference type="RefSeq" id="XP_018092561.1"/>
    </source>
</evidence>
<dbReference type="OrthoDB" id="8876749at2759"/>
<dbReference type="GO" id="GO:0001580">
    <property type="term" value="P:detection of chemical stimulus involved in sensory perception of bitter taste"/>
    <property type="evidence" value="ECO:0000318"/>
    <property type="project" value="GO_Central"/>
</dbReference>
<keyword evidence="9 12" id="KW-0675">Receptor</keyword>
<evidence type="ECO:0000256" key="2">
    <source>
        <dbReference type="ARBA" id="ARBA00007376"/>
    </source>
</evidence>
<protein>
    <recommendedName>
        <fullName evidence="12">Taste receptor type 2</fullName>
    </recommendedName>
</protein>
<dbReference type="Proteomes" id="UP000186698">
    <property type="component" value="Chromosome 9_10L"/>
</dbReference>
<dbReference type="PANTHER" id="PTHR11394">
    <property type="entry name" value="TASTE RECEPTOR TYPE 2"/>
    <property type="match status" value="1"/>
</dbReference>
<name>A0A1L8EZ19_XENLA</name>
<organism evidence="13 14">
    <name type="scientific">Xenopus laevis</name>
    <name type="common">African clawed frog</name>
    <dbReference type="NCBI Taxonomy" id="8355"/>
    <lineage>
        <taxon>Eukaryota</taxon>
        <taxon>Metazoa</taxon>
        <taxon>Chordata</taxon>
        <taxon>Craniata</taxon>
        <taxon>Vertebrata</taxon>
        <taxon>Euteleostomi</taxon>
        <taxon>Amphibia</taxon>
        <taxon>Batrachia</taxon>
        <taxon>Anura</taxon>
        <taxon>Pipoidea</taxon>
        <taxon>Pipidae</taxon>
        <taxon>Xenopodinae</taxon>
        <taxon>Xenopus</taxon>
        <taxon>Xenopus</taxon>
    </lineage>
</organism>
<evidence type="ECO:0000256" key="11">
    <source>
        <dbReference type="RuleBase" id="RU004423"/>
    </source>
</evidence>
<evidence type="ECO:0000256" key="3">
    <source>
        <dbReference type="ARBA" id="ARBA00022480"/>
    </source>
</evidence>
<dbReference type="STRING" id="8355.A0A1L8EZ19"/>
<keyword evidence="3 12" id="KW-0919">Taste</keyword>
<dbReference type="PANTHER" id="PTHR11394:SF154">
    <property type="entry name" value="TASTE RECEPTOR TYPE 2"/>
    <property type="match status" value="1"/>
</dbReference>
<dbReference type="InterPro" id="IPR007960">
    <property type="entry name" value="TAS2R"/>
</dbReference>
<comment type="similarity">
    <text evidence="2 11">Belongs to the G-protein coupled receptor T2R family.</text>
</comment>
<keyword evidence="8 12" id="KW-0472">Membrane</keyword>
<dbReference type="FunFam" id="1.20.1070.10:FF:000055">
    <property type="entry name" value="Taste receptor type 2"/>
    <property type="match status" value="1"/>
</dbReference>
<dbReference type="OMA" id="CKDYHIF"/>
<dbReference type="GO" id="GO:0033038">
    <property type="term" value="F:bitter taste receptor activity"/>
    <property type="evidence" value="ECO:0000318"/>
    <property type="project" value="GO_Central"/>
</dbReference>
<keyword evidence="6" id="KW-1133">Transmembrane helix</keyword>
<keyword evidence="13" id="KW-1185">Reference proteome</keyword>
<evidence type="ECO:0000313" key="13">
    <source>
        <dbReference type="Proteomes" id="UP000186698"/>
    </source>
</evidence>
<evidence type="ECO:0000256" key="4">
    <source>
        <dbReference type="ARBA" id="ARBA00022606"/>
    </source>
</evidence>
<proteinExistence type="inferred from homology"/>
<evidence type="ECO:0000256" key="10">
    <source>
        <dbReference type="ARBA" id="ARBA00023224"/>
    </source>
</evidence>
<gene>
    <name evidence="14" type="primary">LOC108702073</name>
</gene>
<accession>A0A1L8EZ19</accession>
<evidence type="ECO:0000256" key="7">
    <source>
        <dbReference type="ARBA" id="ARBA00023040"/>
    </source>
</evidence>
<evidence type="ECO:0000256" key="9">
    <source>
        <dbReference type="ARBA" id="ARBA00023170"/>
    </source>
</evidence>
<evidence type="ECO:0000256" key="6">
    <source>
        <dbReference type="ARBA" id="ARBA00022989"/>
    </source>
</evidence>
<dbReference type="PaxDb" id="8355-A0A1L8EZ19"/>
<evidence type="ECO:0000256" key="12">
    <source>
        <dbReference type="RuleBase" id="RU004424"/>
    </source>
</evidence>
<dbReference type="SUPFAM" id="SSF81321">
    <property type="entry name" value="Family A G protein-coupled receptor-like"/>
    <property type="match status" value="1"/>
</dbReference>
<evidence type="ECO:0000256" key="1">
    <source>
        <dbReference type="ARBA" id="ARBA00004141"/>
    </source>
</evidence>
<dbReference type="Pfam" id="PF05296">
    <property type="entry name" value="TAS2R"/>
    <property type="match status" value="1"/>
</dbReference>
<dbReference type="GO" id="GO:0016020">
    <property type="term" value="C:membrane"/>
    <property type="evidence" value="ECO:0000318"/>
    <property type="project" value="GO_Central"/>
</dbReference>
<comment type="subcellular location">
    <subcellularLocation>
        <location evidence="1 12">Membrane</location>
        <topology evidence="1 12">Multi-pass membrane protein</topology>
    </subcellularLocation>
</comment>
<dbReference type="GeneID" id="108702073"/>
<keyword evidence="10 12" id="KW-0807">Transducer</keyword>
<dbReference type="Gene3D" id="1.20.1070.10">
    <property type="entry name" value="Rhodopsin 7-helix transmembrane proteins"/>
    <property type="match status" value="1"/>
</dbReference>
<dbReference type="RefSeq" id="XP_018092561.1">
    <property type="nucleotide sequence ID" value="XM_018237072.1"/>
</dbReference>
<evidence type="ECO:0000256" key="5">
    <source>
        <dbReference type="ARBA" id="ARBA00022692"/>
    </source>
</evidence>
<keyword evidence="7 12" id="KW-0297">G-protein coupled receptor</keyword>
<keyword evidence="4 12" id="KW-0716">Sensory transduction</keyword>
<evidence type="ECO:0000256" key="8">
    <source>
        <dbReference type="ARBA" id="ARBA00023136"/>
    </source>
</evidence>
<dbReference type="KEGG" id="xla:108702073"/>
<reference evidence="14" key="1">
    <citation type="submission" date="2025-08" db="UniProtKB">
        <authorList>
            <consortium name="RefSeq"/>
        </authorList>
    </citation>
    <scope>IDENTIFICATION</scope>
    <source>
        <strain evidence="14">J_2021</strain>
        <tissue evidence="14">Erythrocytes</tissue>
    </source>
</reference>